<name>A0A290MQ93_CAUVI</name>
<keyword evidence="1" id="KW-1133">Transmembrane helix</keyword>
<evidence type="ECO:0000313" key="3">
    <source>
        <dbReference type="Proteomes" id="UP000217311"/>
    </source>
</evidence>
<organism evidence="2 3">
    <name type="scientific">Caulobacter vibrioides</name>
    <name type="common">Caulobacter crescentus</name>
    <dbReference type="NCBI Taxonomy" id="155892"/>
    <lineage>
        <taxon>Bacteria</taxon>
        <taxon>Pseudomonadati</taxon>
        <taxon>Pseudomonadota</taxon>
        <taxon>Alphaproteobacteria</taxon>
        <taxon>Caulobacterales</taxon>
        <taxon>Caulobacteraceae</taxon>
        <taxon>Caulobacter</taxon>
    </lineage>
</organism>
<dbReference type="EMBL" id="CP023315">
    <property type="protein sequence ID" value="ATC34182.1"/>
    <property type="molecule type" value="Genomic_DNA"/>
</dbReference>
<accession>A0A290MQ93</accession>
<keyword evidence="1" id="KW-0812">Transmembrane</keyword>
<feature type="transmembrane region" description="Helical" evidence="1">
    <location>
        <begin position="20"/>
        <end position="41"/>
    </location>
</feature>
<gene>
    <name evidence="2" type="ORF">CA606_18605</name>
</gene>
<evidence type="ECO:0000256" key="1">
    <source>
        <dbReference type="SAM" id="Phobius"/>
    </source>
</evidence>
<dbReference type="AlphaFoldDB" id="A0A290MQ93"/>
<dbReference type="Proteomes" id="UP000217311">
    <property type="component" value="Chromosome"/>
</dbReference>
<evidence type="ECO:0000313" key="2">
    <source>
        <dbReference type="EMBL" id="ATC34182.1"/>
    </source>
</evidence>
<reference evidence="3" key="1">
    <citation type="submission" date="2017-09" db="EMBL/GenBank/DDBJ databases">
        <title>Genome evolution observed in wild isolates of Caulobacter crescentus.</title>
        <authorList>
            <person name="Ely B."/>
            <person name="Wilson K."/>
            <person name="Scott D."/>
        </authorList>
    </citation>
    <scope>NUCLEOTIDE SEQUENCE [LARGE SCALE GENOMIC DNA]</scope>
    <source>
        <strain evidence="3">CB13b1a</strain>
    </source>
</reference>
<dbReference type="RefSeq" id="WP_096053532.1">
    <property type="nucleotide sequence ID" value="NZ_CP023315.3"/>
</dbReference>
<proteinExistence type="predicted"/>
<protein>
    <submittedName>
        <fullName evidence="2">Uncharacterized protein</fullName>
    </submittedName>
</protein>
<keyword evidence="1" id="KW-0472">Membrane</keyword>
<sequence length="200" mass="21387">MMGLVEVAVRIGKALTRSKIGRALLFALVAVLTIGGVYQFGRQAGVSAERSAQADRMAKASKISGEVRAKAGVITQDIRRDVAVKTVEIRWRTKTLKEEVPVYVPFEVDRTFSVPVGFVRMHDAAALGSTLPRSPGGPVEAPSGVALSTVADTVVDNYGACHVLEVEALAWREWYSRQAALYGAHIQGVSAEPQGSALKP</sequence>